<name>A0A1G2P0Z0_9BACT</name>
<gene>
    <name evidence="2" type="ORF">A3G52_01780</name>
</gene>
<keyword evidence="1" id="KW-0472">Membrane</keyword>
<organism evidence="2 3">
    <name type="scientific">Candidatus Taylorbacteria bacterium RIFCSPLOWO2_12_FULL_43_20</name>
    <dbReference type="NCBI Taxonomy" id="1802332"/>
    <lineage>
        <taxon>Bacteria</taxon>
        <taxon>Candidatus Tayloriibacteriota</taxon>
    </lineage>
</organism>
<evidence type="ECO:0000313" key="2">
    <source>
        <dbReference type="EMBL" id="OHA42004.1"/>
    </source>
</evidence>
<sequence length="161" mass="19001">MNEEHEQIELRAVTWEAPEYEHVKRSADWYWSLWIITISLTVTAIVFGNVLLGILLILSGFSITLFGHRKPRVSKCKIDGRGIYVGENFYPYTALDSFWIEEFDDERSRLIVKSQKKLVPYIIIPVEGIPAEYLREVLDYYLPEEEHHEPIFTRLMEYLGF</sequence>
<dbReference type="AlphaFoldDB" id="A0A1G2P0Z0"/>
<proteinExistence type="predicted"/>
<evidence type="ECO:0008006" key="4">
    <source>
        <dbReference type="Google" id="ProtNLM"/>
    </source>
</evidence>
<evidence type="ECO:0000256" key="1">
    <source>
        <dbReference type="SAM" id="Phobius"/>
    </source>
</evidence>
<dbReference type="Proteomes" id="UP000177269">
    <property type="component" value="Unassembled WGS sequence"/>
</dbReference>
<accession>A0A1G2P0Z0</accession>
<protein>
    <recommendedName>
        <fullName evidence="4">DUF5673 domain-containing protein</fullName>
    </recommendedName>
</protein>
<comment type="caution">
    <text evidence="2">The sequence shown here is derived from an EMBL/GenBank/DDBJ whole genome shotgun (WGS) entry which is preliminary data.</text>
</comment>
<evidence type="ECO:0000313" key="3">
    <source>
        <dbReference type="Proteomes" id="UP000177269"/>
    </source>
</evidence>
<reference evidence="2 3" key="1">
    <citation type="journal article" date="2016" name="Nat. Commun.">
        <title>Thousands of microbial genomes shed light on interconnected biogeochemical processes in an aquifer system.</title>
        <authorList>
            <person name="Anantharaman K."/>
            <person name="Brown C.T."/>
            <person name="Hug L.A."/>
            <person name="Sharon I."/>
            <person name="Castelle C.J."/>
            <person name="Probst A.J."/>
            <person name="Thomas B.C."/>
            <person name="Singh A."/>
            <person name="Wilkins M.J."/>
            <person name="Karaoz U."/>
            <person name="Brodie E.L."/>
            <person name="Williams K.H."/>
            <person name="Hubbard S.S."/>
            <person name="Banfield J.F."/>
        </authorList>
    </citation>
    <scope>NUCLEOTIDE SEQUENCE [LARGE SCALE GENOMIC DNA]</scope>
</reference>
<keyword evidence="1" id="KW-1133">Transmembrane helix</keyword>
<feature type="transmembrane region" description="Helical" evidence="1">
    <location>
        <begin position="33"/>
        <end position="66"/>
    </location>
</feature>
<keyword evidence="1" id="KW-0812">Transmembrane</keyword>
<dbReference type="EMBL" id="MHSK01000021">
    <property type="protein sequence ID" value="OHA42004.1"/>
    <property type="molecule type" value="Genomic_DNA"/>
</dbReference>